<keyword evidence="2" id="KW-0479">Metal-binding</keyword>
<dbReference type="GO" id="GO:0004129">
    <property type="term" value="F:cytochrome-c oxidase activity"/>
    <property type="evidence" value="ECO:0007669"/>
    <property type="project" value="InterPro"/>
</dbReference>
<dbReference type="InterPro" id="IPR051403">
    <property type="entry name" value="NosZ/Cyto_c_oxidase_sub2"/>
</dbReference>
<dbReference type="Gene3D" id="2.60.40.420">
    <property type="entry name" value="Cupredoxins - blue copper proteins"/>
    <property type="match status" value="1"/>
</dbReference>
<evidence type="ECO:0000256" key="2">
    <source>
        <dbReference type="ARBA" id="ARBA00022723"/>
    </source>
</evidence>
<dbReference type="InterPro" id="IPR002429">
    <property type="entry name" value="CcO_II-like_C"/>
</dbReference>
<reference evidence="6" key="2">
    <citation type="submission" date="2020-09" db="EMBL/GenBank/DDBJ databases">
        <authorList>
            <person name="Sun Q."/>
            <person name="Zhou Y."/>
        </authorList>
    </citation>
    <scope>NUCLEOTIDE SEQUENCE</scope>
    <source>
        <strain evidence="6">CGMCC 1.15725</strain>
    </source>
</reference>
<keyword evidence="4" id="KW-1133">Transmembrane helix</keyword>
<keyword evidence="3" id="KW-0186">Copper</keyword>
<proteinExistence type="predicted"/>
<dbReference type="PROSITE" id="PS00078">
    <property type="entry name" value="COX2"/>
    <property type="match status" value="1"/>
</dbReference>
<dbReference type="Pfam" id="PF00116">
    <property type="entry name" value="COX2"/>
    <property type="match status" value="1"/>
</dbReference>
<evidence type="ECO:0000256" key="1">
    <source>
        <dbReference type="ARBA" id="ARBA00004196"/>
    </source>
</evidence>
<protein>
    <submittedName>
        <fullName evidence="6">Cytochrome c oxidase subunit II</fullName>
    </submittedName>
</protein>
<dbReference type="Proteomes" id="UP000646365">
    <property type="component" value="Unassembled WGS sequence"/>
</dbReference>
<keyword evidence="7" id="KW-1185">Reference proteome</keyword>
<dbReference type="SUPFAM" id="SSF49503">
    <property type="entry name" value="Cupredoxins"/>
    <property type="match status" value="1"/>
</dbReference>
<evidence type="ECO:0000256" key="3">
    <source>
        <dbReference type="ARBA" id="ARBA00023008"/>
    </source>
</evidence>
<dbReference type="PANTHER" id="PTHR42838:SF2">
    <property type="entry name" value="NITROUS-OXIDE REDUCTASE"/>
    <property type="match status" value="1"/>
</dbReference>
<reference evidence="6" key="1">
    <citation type="journal article" date="2014" name="Int. J. Syst. Evol. Microbiol.">
        <title>Complete genome sequence of Corynebacterium casei LMG S-19264T (=DSM 44701T), isolated from a smear-ripened cheese.</title>
        <authorList>
            <consortium name="US DOE Joint Genome Institute (JGI-PGF)"/>
            <person name="Walter F."/>
            <person name="Albersmeier A."/>
            <person name="Kalinowski J."/>
            <person name="Ruckert C."/>
        </authorList>
    </citation>
    <scope>NUCLEOTIDE SEQUENCE</scope>
    <source>
        <strain evidence="6">CGMCC 1.15725</strain>
    </source>
</reference>
<comment type="subcellular location">
    <subcellularLocation>
        <location evidence="1">Cell envelope</location>
    </subcellularLocation>
</comment>
<evidence type="ECO:0000313" key="7">
    <source>
        <dbReference type="Proteomes" id="UP000646365"/>
    </source>
</evidence>
<dbReference type="InterPro" id="IPR001505">
    <property type="entry name" value="Copper_CuA"/>
</dbReference>
<keyword evidence="4" id="KW-0472">Membrane</keyword>
<evidence type="ECO:0000259" key="5">
    <source>
        <dbReference type="PROSITE" id="PS50857"/>
    </source>
</evidence>
<dbReference type="RefSeq" id="WP_189046804.1">
    <property type="nucleotide sequence ID" value="NZ_BMJQ01000007.1"/>
</dbReference>
<dbReference type="PANTHER" id="PTHR42838">
    <property type="entry name" value="CYTOCHROME C OXIDASE SUBUNIT II"/>
    <property type="match status" value="1"/>
</dbReference>
<gene>
    <name evidence="6" type="ORF">GCM10011611_28290</name>
</gene>
<dbReference type="InterPro" id="IPR008972">
    <property type="entry name" value="Cupredoxin"/>
</dbReference>
<accession>A0A8J2YU17</accession>
<sequence>MTAQSEHDEGLEIAARIERRWAWIATALIALLVAVTIYTGLHWAMMPPSRVETADPRTLHVSGEFIESNLGAAAEADGSVTVRIVAQQYSFTPQCILVPAGTPITVRATSADVVHGFLVDHTNINTMLVPGYVSTFRTSFAEPGDHPMPCHEFCGTGHQGMWAEVKVVDRDTFFKQATNARRLSCVNQ</sequence>
<feature type="domain" description="Cytochrome oxidase subunit II copper A binding" evidence="5">
    <location>
        <begin position="77"/>
        <end position="179"/>
    </location>
</feature>
<dbReference type="GO" id="GO:0030313">
    <property type="term" value="C:cell envelope"/>
    <property type="evidence" value="ECO:0007669"/>
    <property type="project" value="UniProtKB-SubCell"/>
</dbReference>
<dbReference type="PROSITE" id="PS50857">
    <property type="entry name" value="COX2_CUA"/>
    <property type="match status" value="1"/>
</dbReference>
<organism evidence="6 7">
    <name type="scientific">Aliidongia dinghuensis</name>
    <dbReference type="NCBI Taxonomy" id="1867774"/>
    <lineage>
        <taxon>Bacteria</taxon>
        <taxon>Pseudomonadati</taxon>
        <taxon>Pseudomonadota</taxon>
        <taxon>Alphaproteobacteria</taxon>
        <taxon>Rhodospirillales</taxon>
        <taxon>Dongiaceae</taxon>
        <taxon>Aliidongia</taxon>
    </lineage>
</organism>
<keyword evidence="4" id="KW-0812">Transmembrane</keyword>
<evidence type="ECO:0000313" key="6">
    <source>
        <dbReference type="EMBL" id="GGF20615.1"/>
    </source>
</evidence>
<dbReference type="GO" id="GO:0005507">
    <property type="term" value="F:copper ion binding"/>
    <property type="evidence" value="ECO:0007669"/>
    <property type="project" value="InterPro"/>
</dbReference>
<dbReference type="GO" id="GO:0016020">
    <property type="term" value="C:membrane"/>
    <property type="evidence" value="ECO:0007669"/>
    <property type="project" value="InterPro"/>
</dbReference>
<evidence type="ECO:0000256" key="4">
    <source>
        <dbReference type="SAM" id="Phobius"/>
    </source>
</evidence>
<dbReference type="EMBL" id="BMJQ01000007">
    <property type="protein sequence ID" value="GGF20615.1"/>
    <property type="molecule type" value="Genomic_DNA"/>
</dbReference>
<feature type="transmembrane region" description="Helical" evidence="4">
    <location>
        <begin position="21"/>
        <end position="45"/>
    </location>
</feature>
<dbReference type="AlphaFoldDB" id="A0A8J2YU17"/>
<name>A0A8J2YU17_9PROT</name>
<comment type="caution">
    <text evidence="6">The sequence shown here is derived from an EMBL/GenBank/DDBJ whole genome shotgun (WGS) entry which is preliminary data.</text>
</comment>